<dbReference type="Pfam" id="PF06172">
    <property type="entry name" value="Cupin_5"/>
    <property type="match status" value="1"/>
</dbReference>
<dbReference type="InterPro" id="IPR039935">
    <property type="entry name" value="YML079W-like"/>
</dbReference>
<comment type="caution">
    <text evidence="2">The sequence shown here is derived from an EMBL/GenBank/DDBJ whole genome shotgun (WGS) entry which is preliminary data.</text>
</comment>
<protein>
    <submittedName>
        <fullName evidence="2">Cupin domain-containing protein</fullName>
    </submittedName>
</protein>
<dbReference type="SUPFAM" id="SSF51182">
    <property type="entry name" value="RmlC-like cupins"/>
    <property type="match status" value="1"/>
</dbReference>
<dbReference type="Proteomes" id="UP001139226">
    <property type="component" value="Unassembled WGS sequence"/>
</dbReference>
<evidence type="ECO:0000259" key="1">
    <source>
        <dbReference type="Pfam" id="PF06172"/>
    </source>
</evidence>
<name>A0A9X1V242_9FLAO</name>
<evidence type="ECO:0000313" key="3">
    <source>
        <dbReference type="Proteomes" id="UP001139226"/>
    </source>
</evidence>
<dbReference type="AlphaFoldDB" id="A0A9X1V242"/>
<dbReference type="Gene3D" id="2.60.120.10">
    <property type="entry name" value="Jelly Rolls"/>
    <property type="match status" value="1"/>
</dbReference>
<reference evidence="2" key="1">
    <citation type="submission" date="2022-03" db="EMBL/GenBank/DDBJ databases">
        <title>Gramella crocea sp. nov., isolated from activated sludge of a seafood processing plant.</title>
        <authorList>
            <person name="Zhang X."/>
        </authorList>
    </citation>
    <scope>NUCLEOTIDE SEQUENCE</scope>
    <source>
        <strain evidence="2">YJ019</strain>
    </source>
</reference>
<dbReference type="InterPro" id="IPR009327">
    <property type="entry name" value="Cupin_DUF985"/>
</dbReference>
<dbReference type="InterPro" id="IPR011051">
    <property type="entry name" value="RmlC_Cupin_sf"/>
</dbReference>
<evidence type="ECO:0000313" key="2">
    <source>
        <dbReference type="EMBL" id="MCH4822246.1"/>
    </source>
</evidence>
<dbReference type="EMBL" id="JAKVTV010000001">
    <property type="protein sequence ID" value="MCH4822246.1"/>
    <property type="molecule type" value="Genomic_DNA"/>
</dbReference>
<gene>
    <name evidence="2" type="ORF">ML462_03585</name>
</gene>
<sequence>MNKLEKIIKHLDLKPHPEGGFFRETYRSSGKINPESLDGSYSGDRNYSTCIYFLLTSENNSAFHRIIQDEIWHFYNGSPIKLHTISEEGEYNFYIIGRDVLKGEIPQLVVKGGDWFAAEVINENDFSLVGCTVSPGFNFKDFELPSRNELLQIFPEQRELITKFTKG</sequence>
<dbReference type="PANTHER" id="PTHR33387">
    <property type="entry name" value="RMLC-LIKE JELLY ROLL FOLD PROTEIN"/>
    <property type="match status" value="1"/>
</dbReference>
<feature type="domain" description="DUF985" evidence="1">
    <location>
        <begin position="5"/>
        <end position="144"/>
    </location>
</feature>
<keyword evidence="3" id="KW-1185">Reference proteome</keyword>
<dbReference type="RefSeq" id="WP_240712355.1">
    <property type="nucleotide sequence ID" value="NZ_JAKVTV010000001.1"/>
</dbReference>
<dbReference type="InterPro" id="IPR014710">
    <property type="entry name" value="RmlC-like_jellyroll"/>
</dbReference>
<organism evidence="2 3">
    <name type="scientific">Christiangramia lutea</name>
    <dbReference type="NCBI Taxonomy" id="1607951"/>
    <lineage>
        <taxon>Bacteria</taxon>
        <taxon>Pseudomonadati</taxon>
        <taxon>Bacteroidota</taxon>
        <taxon>Flavobacteriia</taxon>
        <taxon>Flavobacteriales</taxon>
        <taxon>Flavobacteriaceae</taxon>
        <taxon>Christiangramia</taxon>
    </lineage>
</organism>
<dbReference type="PANTHER" id="PTHR33387:SF3">
    <property type="entry name" value="DUF985 DOMAIN-CONTAINING PROTEIN"/>
    <property type="match status" value="1"/>
</dbReference>
<accession>A0A9X1V242</accession>
<proteinExistence type="predicted"/>
<dbReference type="CDD" id="cd06121">
    <property type="entry name" value="cupin_YML079wp"/>
    <property type="match status" value="1"/>
</dbReference>